<comment type="similarity">
    <text evidence="3">Belongs to the cyclophilin-type PPIase family.</text>
</comment>
<dbReference type="EC" id="5.2.1.8" evidence="5"/>
<comment type="caution">
    <text evidence="14">The sequence shown here is derived from an EMBL/GenBank/DDBJ whole genome shotgun (WGS) entry which is preliminary data.</text>
</comment>
<feature type="region of interest" description="Disordered" evidence="12">
    <location>
        <begin position="252"/>
        <end position="412"/>
    </location>
</feature>
<evidence type="ECO:0000256" key="7">
    <source>
        <dbReference type="ARBA" id="ARBA00022728"/>
    </source>
</evidence>
<keyword evidence="15" id="KW-1185">Reference proteome</keyword>
<dbReference type="PRINTS" id="PR00153">
    <property type="entry name" value="CSAPPISMRASE"/>
</dbReference>
<feature type="compositionally biased region" description="Basic and acidic residues" evidence="12">
    <location>
        <begin position="395"/>
        <end position="412"/>
    </location>
</feature>
<reference evidence="14" key="1">
    <citation type="journal article" date="2020" name="bioRxiv">
        <title>Comparative genomics of Chlamydomonas.</title>
        <authorList>
            <person name="Craig R.J."/>
            <person name="Hasan A.R."/>
            <person name="Ness R.W."/>
            <person name="Keightley P.D."/>
        </authorList>
    </citation>
    <scope>NUCLEOTIDE SEQUENCE</scope>
    <source>
        <strain evidence="14">CCAP 11/70</strain>
    </source>
</reference>
<dbReference type="Proteomes" id="UP000612055">
    <property type="component" value="Unassembled WGS sequence"/>
</dbReference>
<keyword evidence="11" id="KW-0539">Nucleus</keyword>
<dbReference type="AlphaFoldDB" id="A0A836C0S5"/>
<comment type="similarity">
    <text evidence="4">Belongs to the SYF2 family.</text>
</comment>
<dbReference type="PANTHER" id="PTHR11071:SF553">
    <property type="entry name" value="PEPTIDYL-PROLYL CIS-TRANS ISOMERASE"/>
    <property type="match status" value="1"/>
</dbReference>
<keyword evidence="6" id="KW-0507">mRNA processing</keyword>
<dbReference type="OrthoDB" id="199717at2759"/>
<evidence type="ECO:0000256" key="8">
    <source>
        <dbReference type="ARBA" id="ARBA00023110"/>
    </source>
</evidence>
<evidence type="ECO:0000256" key="2">
    <source>
        <dbReference type="ARBA" id="ARBA00004123"/>
    </source>
</evidence>
<keyword evidence="10" id="KW-0413">Isomerase</keyword>
<dbReference type="GO" id="GO:0005737">
    <property type="term" value="C:cytoplasm"/>
    <property type="evidence" value="ECO:0007669"/>
    <property type="project" value="TreeGrafter"/>
</dbReference>
<evidence type="ECO:0000256" key="5">
    <source>
        <dbReference type="ARBA" id="ARBA00013194"/>
    </source>
</evidence>
<dbReference type="GO" id="GO:0016018">
    <property type="term" value="F:cyclosporin A binding"/>
    <property type="evidence" value="ECO:0007669"/>
    <property type="project" value="TreeGrafter"/>
</dbReference>
<dbReference type="GO" id="GO:0006397">
    <property type="term" value="P:mRNA processing"/>
    <property type="evidence" value="ECO:0007669"/>
    <property type="project" value="UniProtKB-KW"/>
</dbReference>
<dbReference type="PROSITE" id="PS00170">
    <property type="entry name" value="CSA_PPIASE_1"/>
    <property type="match status" value="1"/>
</dbReference>
<dbReference type="InterPro" id="IPR002130">
    <property type="entry name" value="Cyclophilin-type_PPIase_dom"/>
</dbReference>
<dbReference type="Pfam" id="PF00160">
    <property type="entry name" value="Pro_isomerase"/>
    <property type="match status" value="1"/>
</dbReference>
<name>A0A836C0S5_9CHLO</name>
<feature type="compositionally biased region" description="Low complexity" evidence="12">
    <location>
        <begin position="267"/>
        <end position="279"/>
    </location>
</feature>
<gene>
    <name evidence="14" type="ORF">HYH03_005753</name>
</gene>
<dbReference type="Gene3D" id="2.40.100.10">
    <property type="entry name" value="Cyclophilin-like"/>
    <property type="match status" value="1"/>
</dbReference>
<organism evidence="14 15">
    <name type="scientific">Edaphochlamys debaryana</name>
    <dbReference type="NCBI Taxonomy" id="47281"/>
    <lineage>
        <taxon>Eukaryota</taxon>
        <taxon>Viridiplantae</taxon>
        <taxon>Chlorophyta</taxon>
        <taxon>core chlorophytes</taxon>
        <taxon>Chlorophyceae</taxon>
        <taxon>CS clade</taxon>
        <taxon>Chlamydomonadales</taxon>
        <taxon>Chlamydomonadales incertae sedis</taxon>
        <taxon>Edaphochlamys</taxon>
    </lineage>
</organism>
<feature type="compositionally biased region" description="Basic residues" evidence="12">
    <location>
        <begin position="257"/>
        <end position="266"/>
    </location>
</feature>
<dbReference type="FunFam" id="2.40.100.10:FF:000002">
    <property type="entry name" value="Peptidyl-prolyl cis-trans isomerase"/>
    <property type="match status" value="1"/>
</dbReference>
<evidence type="ECO:0000256" key="3">
    <source>
        <dbReference type="ARBA" id="ARBA00007365"/>
    </source>
</evidence>
<evidence type="ECO:0000256" key="1">
    <source>
        <dbReference type="ARBA" id="ARBA00000971"/>
    </source>
</evidence>
<dbReference type="InterPro" id="IPR013260">
    <property type="entry name" value="mRNA_splic_SYF2"/>
</dbReference>
<keyword evidence="7" id="KW-0747">Spliceosome</keyword>
<evidence type="ECO:0000256" key="11">
    <source>
        <dbReference type="ARBA" id="ARBA00023242"/>
    </source>
</evidence>
<keyword evidence="8" id="KW-0697">Rotamase</keyword>
<evidence type="ECO:0000256" key="4">
    <source>
        <dbReference type="ARBA" id="ARBA00010028"/>
    </source>
</evidence>
<evidence type="ECO:0000256" key="12">
    <source>
        <dbReference type="SAM" id="MobiDB-lite"/>
    </source>
</evidence>
<proteinExistence type="inferred from homology"/>
<dbReference type="GO" id="GO:0003755">
    <property type="term" value="F:peptidyl-prolyl cis-trans isomerase activity"/>
    <property type="evidence" value="ECO:0007669"/>
    <property type="project" value="UniProtKB-KW"/>
</dbReference>
<dbReference type="InterPro" id="IPR029000">
    <property type="entry name" value="Cyclophilin-like_dom_sf"/>
</dbReference>
<evidence type="ECO:0000256" key="10">
    <source>
        <dbReference type="ARBA" id="ARBA00023235"/>
    </source>
</evidence>
<dbReference type="GO" id="GO:0006457">
    <property type="term" value="P:protein folding"/>
    <property type="evidence" value="ECO:0007669"/>
    <property type="project" value="InterPro"/>
</dbReference>
<dbReference type="Pfam" id="PF08231">
    <property type="entry name" value="SYF2"/>
    <property type="match status" value="1"/>
</dbReference>
<feature type="compositionally biased region" description="Basic and acidic residues" evidence="12">
    <location>
        <begin position="280"/>
        <end position="308"/>
    </location>
</feature>
<keyword evidence="9" id="KW-0508">mRNA splicing</keyword>
<protein>
    <recommendedName>
        <fullName evidence="5">peptidylprolyl isomerase</fullName>
        <ecNumber evidence="5">5.2.1.8</ecNumber>
    </recommendedName>
</protein>
<dbReference type="EMBL" id="JAEHOE010000020">
    <property type="protein sequence ID" value="KAG2496151.1"/>
    <property type="molecule type" value="Genomic_DNA"/>
</dbReference>
<evidence type="ECO:0000256" key="6">
    <source>
        <dbReference type="ARBA" id="ARBA00022664"/>
    </source>
</evidence>
<accession>A0A836C0S5</accession>
<feature type="compositionally biased region" description="Gly residues" evidence="12">
    <location>
        <begin position="330"/>
        <end position="342"/>
    </location>
</feature>
<comment type="subcellular location">
    <subcellularLocation>
        <location evidence="2">Nucleus</location>
    </subcellularLocation>
</comment>
<evidence type="ECO:0000259" key="13">
    <source>
        <dbReference type="PROSITE" id="PS50072"/>
    </source>
</evidence>
<dbReference type="GO" id="GO:0008380">
    <property type="term" value="P:RNA splicing"/>
    <property type="evidence" value="ECO:0007669"/>
    <property type="project" value="UniProtKB-KW"/>
</dbReference>
<dbReference type="CDD" id="cd01926">
    <property type="entry name" value="cyclophilin_ABH_like"/>
    <property type="match status" value="1"/>
</dbReference>
<dbReference type="PROSITE" id="PS50072">
    <property type="entry name" value="CSA_PPIASE_2"/>
    <property type="match status" value="1"/>
</dbReference>
<evidence type="ECO:0000313" key="14">
    <source>
        <dbReference type="EMBL" id="KAG2496151.1"/>
    </source>
</evidence>
<evidence type="ECO:0000313" key="15">
    <source>
        <dbReference type="Proteomes" id="UP000612055"/>
    </source>
</evidence>
<dbReference type="SUPFAM" id="SSF50891">
    <property type="entry name" value="Cyclophilin-like"/>
    <property type="match status" value="1"/>
</dbReference>
<evidence type="ECO:0000256" key="9">
    <source>
        <dbReference type="ARBA" id="ARBA00023187"/>
    </source>
</evidence>
<dbReference type="GO" id="GO:0005681">
    <property type="term" value="C:spliceosomal complex"/>
    <property type="evidence" value="ECO:0007669"/>
    <property type="project" value="UniProtKB-KW"/>
</dbReference>
<comment type="catalytic activity">
    <reaction evidence="1">
        <text>[protein]-peptidylproline (omega=180) = [protein]-peptidylproline (omega=0)</text>
        <dbReference type="Rhea" id="RHEA:16237"/>
        <dbReference type="Rhea" id="RHEA-COMP:10747"/>
        <dbReference type="Rhea" id="RHEA-COMP:10748"/>
        <dbReference type="ChEBI" id="CHEBI:83833"/>
        <dbReference type="ChEBI" id="CHEBI:83834"/>
        <dbReference type="EC" id="5.2.1.8"/>
    </reaction>
</comment>
<sequence length="576" mass="62499">MENPRVWFDIQIGSEASGRIVMELFADIVPKTVENFRALCTGERGVGRSEKRLHFKGCVFHRIIPEFMCQGGDFTAGDGTGGESIYGGKFDDERPGLAVKHDKPGILSMANAGPNTNGSQFFICTVPTPWLNGKHVVFGRVVEGMTTVKRMEAVGQRSGKPSRRVIITDCGQLPSKLQAALRVKAEKEEVAKLRADPNAINPDQESLSRLKALQAQAQAQAQAQQGTKKRPVAVAGSLGAVAAQLGFLGEAGGKEGKKARRGKGKGRAAAEGEAAAEPESAAKEDAAAAEKGEGGKDGEAADEDKERATSPAARGRGASEEAAERPGPGPGSEGGEEGAAGGGEEEEADPYAGMSAKQRKLMELRSRLQQCRKQNQHAVIAEKKRARSPGAAQVPDDKSAGAQRKWFEEKQKRKAEELERLGLDPTQAHRLETAEAAALKYEKAEKKGGPTGWGVFASENLYQAYLKRAENVPYTQEDYEKAKAQDPEFYRDADSMQYGKDPKLPAANVDKMVAELVDRDRKKDEFSRRRAYRDGADVDFINDRNAHFNKKIERVFGKHTAEIKANLERGTALPDR</sequence>
<feature type="compositionally biased region" description="Polar residues" evidence="12">
    <location>
        <begin position="367"/>
        <end position="377"/>
    </location>
</feature>
<dbReference type="InterPro" id="IPR020892">
    <property type="entry name" value="Cyclophilin-type_PPIase_CS"/>
</dbReference>
<feature type="domain" description="PPIase cyclophilin-type" evidence="13">
    <location>
        <begin position="7"/>
        <end position="172"/>
    </location>
</feature>
<dbReference type="PANTHER" id="PTHR11071">
    <property type="entry name" value="PEPTIDYL-PROLYL CIS-TRANS ISOMERASE"/>
    <property type="match status" value="1"/>
</dbReference>